<comment type="catalytic activity">
    <reaction evidence="10">
        <text>1D-myo-inositol 1,3,4-trisphosphate + H2O = 1D-myo-inositol 3,4-bisphosphate + phosphate</text>
        <dbReference type="Rhea" id="RHEA:70319"/>
        <dbReference type="ChEBI" id="CHEBI:15377"/>
        <dbReference type="ChEBI" id="CHEBI:43474"/>
        <dbReference type="ChEBI" id="CHEBI:58414"/>
        <dbReference type="ChEBI" id="CHEBI:83241"/>
    </reaction>
    <physiologicalReaction direction="left-to-right" evidence="10">
        <dbReference type="Rhea" id="RHEA:70320"/>
    </physiologicalReaction>
</comment>
<reference evidence="19 20" key="1">
    <citation type="submission" date="2015-12" db="EMBL/GenBank/DDBJ databases">
        <title>The genome of Folsomia candida.</title>
        <authorList>
            <person name="Faddeeva A."/>
            <person name="Derks M.F."/>
            <person name="Anvar Y."/>
            <person name="Smit S."/>
            <person name="Van Straalen N."/>
            <person name="Roelofs D."/>
        </authorList>
    </citation>
    <scope>NUCLEOTIDE SEQUENCE [LARGE SCALE GENOMIC DNA]</scope>
    <source>
        <strain evidence="19 20">VU population</strain>
        <tissue evidence="19">Whole body</tissue>
    </source>
</reference>
<evidence type="ECO:0000256" key="13">
    <source>
        <dbReference type="ARBA" id="ARBA00044479"/>
    </source>
</evidence>
<comment type="catalytic activity">
    <reaction evidence="12">
        <text>1D-myo-inositol 1,4-bisphosphate + H2O = 1D-myo-inositol 4-phosphate + phosphate</text>
        <dbReference type="Rhea" id="RHEA:15553"/>
        <dbReference type="ChEBI" id="CHEBI:15377"/>
        <dbReference type="ChEBI" id="CHEBI:43474"/>
        <dbReference type="ChEBI" id="CHEBI:58282"/>
        <dbReference type="ChEBI" id="CHEBI:58469"/>
        <dbReference type="EC" id="3.1.3.57"/>
    </reaction>
    <physiologicalReaction direction="left-to-right" evidence="12">
        <dbReference type="Rhea" id="RHEA:15554"/>
    </physiologicalReaction>
</comment>
<dbReference type="EMBL" id="LNIX01000002">
    <property type="protein sequence ID" value="OXA60113.1"/>
    <property type="molecule type" value="Genomic_DNA"/>
</dbReference>
<dbReference type="PROSITE" id="PS00629">
    <property type="entry name" value="IMP_1"/>
    <property type="match status" value="1"/>
</dbReference>
<evidence type="ECO:0000313" key="19">
    <source>
        <dbReference type="EMBL" id="OXA60113.1"/>
    </source>
</evidence>
<dbReference type="FunFam" id="3.40.190.80:FF:000006">
    <property type="entry name" value="Bisphosphate nucleotidase 1"/>
    <property type="match status" value="1"/>
</dbReference>
<dbReference type="STRING" id="158441.A0A226ER55"/>
<dbReference type="PROSITE" id="PS00630">
    <property type="entry name" value="IMP_2"/>
    <property type="match status" value="1"/>
</dbReference>
<dbReference type="OMA" id="QTEADRC"/>
<dbReference type="CDD" id="cd01640">
    <property type="entry name" value="IPPase"/>
    <property type="match status" value="1"/>
</dbReference>
<keyword evidence="4" id="KW-0452">Lithium</keyword>
<comment type="caution">
    <text evidence="19">The sequence shown here is derived from an EMBL/GenBank/DDBJ whole genome shotgun (WGS) entry which is preliminary data.</text>
</comment>
<comment type="catalytic activity">
    <reaction evidence="13">
        <text>adenosine 3',5'-bisphosphate + H2O = AMP + phosphate</text>
        <dbReference type="Rhea" id="RHEA:10040"/>
        <dbReference type="ChEBI" id="CHEBI:15377"/>
        <dbReference type="ChEBI" id="CHEBI:43474"/>
        <dbReference type="ChEBI" id="CHEBI:58343"/>
        <dbReference type="ChEBI" id="CHEBI:456215"/>
        <dbReference type="EC" id="3.1.3.7"/>
    </reaction>
    <physiologicalReaction direction="left-to-right" evidence="13">
        <dbReference type="Rhea" id="RHEA:10041"/>
    </physiologicalReaction>
</comment>
<dbReference type="SUPFAM" id="SSF56655">
    <property type="entry name" value="Carbohydrate phosphatase"/>
    <property type="match status" value="1"/>
</dbReference>
<evidence type="ECO:0000313" key="20">
    <source>
        <dbReference type="Proteomes" id="UP000198287"/>
    </source>
</evidence>
<evidence type="ECO:0000256" key="9">
    <source>
        <dbReference type="ARBA" id="ARBA00041815"/>
    </source>
</evidence>
<proteinExistence type="inferred from homology"/>
<dbReference type="AlphaFoldDB" id="A0A226ER55"/>
<comment type="similarity">
    <text evidence="2">Belongs to the inositol monophosphatase superfamily.</text>
</comment>
<dbReference type="Gene3D" id="3.30.540.10">
    <property type="entry name" value="Fructose-1,6-Bisphosphatase, subunit A, domain 1"/>
    <property type="match status" value="1"/>
</dbReference>
<evidence type="ECO:0000256" key="14">
    <source>
        <dbReference type="ARBA" id="ARBA00044484"/>
    </source>
</evidence>
<dbReference type="PANTHER" id="PTHR43028:SF5">
    <property type="entry name" value="3'(2'),5'-BISPHOSPHATE NUCLEOTIDASE 1"/>
    <property type="match status" value="1"/>
</dbReference>
<comment type="catalytic activity">
    <reaction evidence="14">
        <text>3'-phosphoadenylyl sulfate + H2O = adenosine 5'-phosphosulfate + phosphate</text>
        <dbReference type="Rhea" id="RHEA:77639"/>
        <dbReference type="ChEBI" id="CHEBI:15377"/>
        <dbReference type="ChEBI" id="CHEBI:43474"/>
        <dbReference type="ChEBI" id="CHEBI:58243"/>
        <dbReference type="ChEBI" id="CHEBI:58339"/>
        <dbReference type="EC" id="3.1.3.7"/>
    </reaction>
    <physiologicalReaction direction="left-to-right" evidence="14">
        <dbReference type="Rhea" id="RHEA:77640"/>
    </physiologicalReaction>
</comment>
<dbReference type="Proteomes" id="UP000198287">
    <property type="component" value="Unassembled WGS sequence"/>
</dbReference>
<dbReference type="GO" id="GO:0046872">
    <property type="term" value="F:metal ion binding"/>
    <property type="evidence" value="ECO:0007669"/>
    <property type="project" value="UniProtKB-KW"/>
</dbReference>
<evidence type="ECO:0000256" key="3">
    <source>
        <dbReference type="ARBA" id="ARBA00012633"/>
    </source>
</evidence>
<feature type="binding site" evidence="18">
    <location>
        <position position="134"/>
    </location>
    <ligand>
        <name>Mg(2+)</name>
        <dbReference type="ChEBI" id="CHEBI:18420"/>
        <label>1</label>
        <note>catalytic</note>
    </ligand>
</feature>
<dbReference type="InterPro" id="IPR050725">
    <property type="entry name" value="CysQ/Inositol_MonoPase"/>
</dbReference>
<dbReference type="EC" id="3.1.3.7" evidence="3"/>
<dbReference type="Pfam" id="PF00459">
    <property type="entry name" value="Inositol_P"/>
    <property type="match status" value="1"/>
</dbReference>
<keyword evidence="5 18" id="KW-0479">Metal-binding</keyword>
<evidence type="ECO:0000256" key="16">
    <source>
        <dbReference type="ARBA" id="ARBA00044544"/>
    </source>
</evidence>
<dbReference type="OrthoDB" id="411145at2759"/>
<comment type="cofactor">
    <cofactor evidence="1 18">
        <name>Mg(2+)</name>
        <dbReference type="ChEBI" id="CHEBI:18420"/>
    </cofactor>
</comment>
<evidence type="ECO:0000256" key="18">
    <source>
        <dbReference type="PIRSR" id="PIRSR600760-2"/>
    </source>
</evidence>
<feature type="binding site" evidence="18">
    <location>
        <position position="132"/>
    </location>
    <ligand>
        <name>Mg(2+)</name>
        <dbReference type="ChEBI" id="CHEBI:18420"/>
        <label>1</label>
        <note>catalytic</note>
    </ligand>
</feature>
<evidence type="ECO:0000256" key="7">
    <source>
        <dbReference type="ARBA" id="ARBA00022842"/>
    </source>
</evidence>
<dbReference type="InterPro" id="IPR020583">
    <property type="entry name" value="Inositol_monoP_metal-BS"/>
</dbReference>
<dbReference type="InterPro" id="IPR000760">
    <property type="entry name" value="Inositol_monophosphatase-like"/>
</dbReference>
<evidence type="ECO:0000256" key="6">
    <source>
        <dbReference type="ARBA" id="ARBA00022801"/>
    </source>
</evidence>
<dbReference type="PANTHER" id="PTHR43028">
    <property type="entry name" value="3'(2'),5'-BISPHOSPHATE NUCLEOTIDASE 1"/>
    <property type="match status" value="1"/>
</dbReference>
<protein>
    <recommendedName>
        <fullName evidence="8">3'(2'),5'-bisphosphate nucleotidase 1</fullName>
        <ecNumber evidence="15">3.1.3.57</ecNumber>
        <ecNumber evidence="3">3.1.3.7</ecNumber>
    </recommendedName>
    <alternativeName>
        <fullName evidence="16">3'-phosphoadenosine 5'-phosphate phosphatase</fullName>
    </alternativeName>
    <alternativeName>
        <fullName evidence="9">Bisphosphate 3'-nucleotidase 1</fullName>
    </alternativeName>
    <alternativeName>
        <fullName evidence="17">Inositol-polyphosphate 1-phosphatase</fullName>
    </alternativeName>
</protein>
<keyword evidence="7 18" id="KW-0460">Magnesium</keyword>
<feature type="binding site" evidence="18">
    <location>
        <position position="258"/>
    </location>
    <ligand>
        <name>Mg(2+)</name>
        <dbReference type="ChEBI" id="CHEBI:18420"/>
        <label>1</label>
        <note>catalytic</note>
    </ligand>
</feature>
<dbReference type="Gene3D" id="3.40.190.80">
    <property type="match status" value="1"/>
</dbReference>
<evidence type="ECO:0000256" key="15">
    <source>
        <dbReference type="ARBA" id="ARBA00044519"/>
    </source>
</evidence>
<evidence type="ECO:0000256" key="8">
    <source>
        <dbReference type="ARBA" id="ARBA00040342"/>
    </source>
</evidence>
<gene>
    <name evidence="19" type="ORF">Fcan01_05989</name>
</gene>
<dbReference type="EC" id="3.1.3.57" evidence="15"/>
<evidence type="ECO:0000256" key="2">
    <source>
        <dbReference type="ARBA" id="ARBA00009759"/>
    </source>
</evidence>
<name>A0A226ER55_FOLCA</name>
<evidence type="ECO:0000256" key="11">
    <source>
        <dbReference type="ARBA" id="ARBA00044466"/>
    </source>
</evidence>
<evidence type="ECO:0000256" key="10">
    <source>
        <dbReference type="ARBA" id="ARBA00044465"/>
    </source>
</evidence>
<evidence type="ECO:0000256" key="4">
    <source>
        <dbReference type="ARBA" id="ARBA00022671"/>
    </source>
</evidence>
<evidence type="ECO:0000256" key="12">
    <source>
        <dbReference type="ARBA" id="ARBA00044478"/>
    </source>
</evidence>
<evidence type="ECO:0000256" key="1">
    <source>
        <dbReference type="ARBA" id="ARBA00001946"/>
    </source>
</evidence>
<feature type="binding site" evidence="18">
    <location>
        <position position="80"/>
    </location>
    <ligand>
        <name>Mg(2+)</name>
        <dbReference type="ChEBI" id="CHEBI:18420"/>
        <label>1</label>
        <note>catalytic</note>
    </ligand>
</feature>
<evidence type="ECO:0000256" key="17">
    <source>
        <dbReference type="ARBA" id="ARBA00044554"/>
    </source>
</evidence>
<dbReference type="GO" id="GO:0008441">
    <property type="term" value="F:3'(2'),5'-bisphosphate nucleotidase activity"/>
    <property type="evidence" value="ECO:0007669"/>
    <property type="project" value="UniProtKB-EC"/>
</dbReference>
<keyword evidence="6" id="KW-0378">Hydrolase</keyword>
<keyword evidence="20" id="KW-1185">Reference proteome</keyword>
<comment type="catalytic activity">
    <reaction evidence="11">
        <text>adenosine 2',5'-bisphosphate + H2O = AMP + phosphate</text>
        <dbReference type="Rhea" id="RHEA:77643"/>
        <dbReference type="ChEBI" id="CHEBI:15377"/>
        <dbReference type="ChEBI" id="CHEBI:43474"/>
        <dbReference type="ChEBI" id="CHEBI:194156"/>
        <dbReference type="ChEBI" id="CHEBI:456215"/>
        <dbReference type="EC" id="3.1.3.7"/>
    </reaction>
    <physiologicalReaction direction="left-to-right" evidence="11">
        <dbReference type="Rhea" id="RHEA:77644"/>
    </physiologicalReaction>
</comment>
<dbReference type="GO" id="GO:0046854">
    <property type="term" value="P:phosphatidylinositol phosphate biosynthetic process"/>
    <property type="evidence" value="ECO:0007669"/>
    <property type="project" value="InterPro"/>
</dbReference>
<dbReference type="FunFam" id="3.30.540.10:FF:000012">
    <property type="entry name" value="Blast:Putative inositol monophosphatase 3"/>
    <property type="match status" value="1"/>
</dbReference>
<accession>A0A226ER55</accession>
<sequence>MSISMGSTSGDIPLILRLVHDSTGIVNVAGNIVRKVLQSGKLDIVDKGTDDLQTKADRAAQVYITQELHKKFPLASIIGEEGDNLTENLDDLVSPVGSPIQANDLPLGEILSKSVPTDLSSIQESEVVIWIDPLDGTSEFTRGMVEHVTILVGIAYNGSPIAGVIHQPFLKLGEKFGRTLWGIPRIGYGGFTLAAPSKDKKVITTTRSHSNARVEAVLESMKPDDIIRVGGAGNKAILLMEGKCNAYVFASAGCQKWDTCAPEAVLAAIGGKLTDMAGQPYSYSKDVQHANQGGLLATAPGEDHDWYIKQIPK</sequence>
<dbReference type="InterPro" id="IPR020550">
    <property type="entry name" value="Inositol_monophosphatase_CS"/>
</dbReference>
<dbReference type="GO" id="GO:0004441">
    <property type="term" value="F:inositol-1,4-bisphosphate 1-phosphatase activity"/>
    <property type="evidence" value="ECO:0007669"/>
    <property type="project" value="UniProtKB-EC"/>
</dbReference>
<evidence type="ECO:0000256" key="5">
    <source>
        <dbReference type="ARBA" id="ARBA00022723"/>
    </source>
</evidence>
<organism evidence="19 20">
    <name type="scientific">Folsomia candida</name>
    <name type="common">Springtail</name>
    <dbReference type="NCBI Taxonomy" id="158441"/>
    <lineage>
        <taxon>Eukaryota</taxon>
        <taxon>Metazoa</taxon>
        <taxon>Ecdysozoa</taxon>
        <taxon>Arthropoda</taxon>
        <taxon>Hexapoda</taxon>
        <taxon>Collembola</taxon>
        <taxon>Entomobryomorpha</taxon>
        <taxon>Isotomoidea</taxon>
        <taxon>Isotomidae</taxon>
        <taxon>Proisotominae</taxon>
        <taxon>Folsomia</taxon>
    </lineage>
</organism>
<feature type="binding site" evidence="18">
    <location>
        <position position="135"/>
    </location>
    <ligand>
        <name>Mg(2+)</name>
        <dbReference type="ChEBI" id="CHEBI:18420"/>
        <label>1</label>
        <note>catalytic</note>
    </ligand>
</feature>
<dbReference type="GO" id="GO:0005737">
    <property type="term" value="C:cytoplasm"/>
    <property type="evidence" value="ECO:0007669"/>
    <property type="project" value="UniProtKB-ARBA"/>
</dbReference>